<dbReference type="InterPro" id="IPR051601">
    <property type="entry name" value="Serine_prot/Carboxylest_S33"/>
</dbReference>
<organism evidence="4 5">
    <name type="scientific">Rhizoctonia solani</name>
    <dbReference type="NCBI Taxonomy" id="456999"/>
    <lineage>
        <taxon>Eukaryota</taxon>
        <taxon>Fungi</taxon>
        <taxon>Dikarya</taxon>
        <taxon>Basidiomycota</taxon>
        <taxon>Agaricomycotina</taxon>
        <taxon>Agaricomycetes</taxon>
        <taxon>Cantharellales</taxon>
        <taxon>Ceratobasidiaceae</taxon>
        <taxon>Rhizoctonia</taxon>
    </lineage>
</organism>
<dbReference type="SUPFAM" id="SSF53474">
    <property type="entry name" value="alpha/beta-Hydrolases"/>
    <property type="match status" value="1"/>
</dbReference>
<protein>
    <recommendedName>
        <fullName evidence="3">AB hydrolase-1 domain-containing protein</fullName>
    </recommendedName>
</protein>
<evidence type="ECO:0000313" key="4">
    <source>
        <dbReference type="EMBL" id="CAE7223528.1"/>
    </source>
</evidence>
<dbReference type="Pfam" id="PF00561">
    <property type="entry name" value="Abhydrolase_1"/>
    <property type="match status" value="1"/>
</dbReference>
<dbReference type="PANTHER" id="PTHR43248:SF25">
    <property type="entry name" value="AB HYDROLASE-1 DOMAIN-CONTAINING PROTEIN-RELATED"/>
    <property type="match status" value="1"/>
</dbReference>
<proteinExistence type="inferred from homology"/>
<dbReference type="Gene3D" id="3.40.50.1820">
    <property type="entry name" value="alpha/beta hydrolase"/>
    <property type="match status" value="1"/>
</dbReference>
<feature type="domain" description="AB hydrolase-1" evidence="3">
    <location>
        <begin position="100"/>
        <end position="532"/>
    </location>
</feature>
<dbReference type="Proteomes" id="UP000663827">
    <property type="component" value="Unassembled WGS sequence"/>
</dbReference>
<evidence type="ECO:0000259" key="3">
    <source>
        <dbReference type="Pfam" id="PF00561"/>
    </source>
</evidence>
<comment type="caution">
    <text evidence="4">The sequence shown here is derived from an EMBL/GenBank/DDBJ whole genome shotgun (WGS) entry which is preliminary data.</text>
</comment>
<dbReference type="InterPro" id="IPR000073">
    <property type="entry name" value="AB_hydrolase_1"/>
</dbReference>
<dbReference type="EMBL" id="CAJNJQ010006178">
    <property type="protein sequence ID" value="CAE7223528.1"/>
    <property type="molecule type" value="Genomic_DNA"/>
</dbReference>
<dbReference type="GO" id="GO:0016787">
    <property type="term" value="F:hydrolase activity"/>
    <property type="evidence" value="ECO:0007669"/>
    <property type="project" value="UniProtKB-KW"/>
</dbReference>
<evidence type="ECO:0000313" key="5">
    <source>
        <dbReference type="Proteomes" id="UP000663827"/>
    </source>
</evidence>
<accession>A0A8H3HZK0</accession>
<dbReference type="InterPro" id="IPR029058">
    <property type="entry name" value="AB_hydrolase_fold"/>
</dbReference>
<gene>
    <name evidence="4" type="ORF">RDB_LOCUS170411</name>
</gene>
<dbReference type="PANTHER" id="PTHR43248">
    <property type="entry name" value="2-SUCCINYL-6-HYDROXY-2,4-CYCLOHEXADIENE-1-CARBOXYLATE SYNTHASE"/>
    <property type="match status" value="1"/>
</dbReference>
<reference evidence="4" key="1">
    <citation type="submission" date="2021-01" db="EMBL/GenBank/DDBJ databases">
        <authorList>
            <person name="Kaushik A."/>
        </authorList>
    </citation>
    <scope>NUCLEOTIDE SEQUENCE</scope>
    <source>
        <strain evidence="4">AG5</strain>
    </source>
</reference>
<dbReference type="AlphaFoldDB" id="A0A8H3HZK0"/>
<sequence>MTSDKSPFAIPQHSKSRPVRWGALASATLITLTCFQLGYRYSYIEPVASGIAWWPCPDIPTTQCAYLDVPRDYALPKDTVSLFMRKVPASVARKDYLGSILINPGGPGGSGSAMAVKWGPKLSEIVQGRYDIIGFDPRGVNMTLPKLGCHENEAQAVHSLYKENLLGLPYDARGSDSLPAETRDRMELAYLKRLNAAFNATSLACLENGNKPMLESVSTAYVVQDMERIVDALGEDGLNFWGFSYGTILGSTFAAMRPHLVKRMVLDGVSNAASYHKDIYQWGLDGLTDNQKTLQGFFDSCAQAGAERCAFARSPSGKITTNGTELYARLEALYSKLRDEPAPVPKSSTGTGVLTASDLKRAVFTGLYNPKLWPDLAKAIAAAETGNPQLLYDREYGDFEVLKPGNGNENVFNRYMEHHSSAVTTSAIMCGDSETPAPKSLEEYAEYIHKMGKLAPIGEIWALWTGFCANWKIRPGQRYDGPWTRLKATRFPILYTSLDADPVTPLAAAKNMTKAFEKPSAVLLVQEGFGHCTMAHPSLCTAQAVRDYFVKGKVPADRTRCKPEPGYLFPGNETRSITHMSVEDQKLLNALKGLEGMSTRFGRYL</sequence>
<evidence type="ECO:0000256" key="2">
    <source>
        <dbReference type="ARBA" id="ARBA00022801"/>
    </source>
</evidence>
<comment type="similarity">
    <text evidence="1">Belongs to the peptidase S33 family.</text>
</comment>
<keyword evidence="2" id="KW-0378">Hydrolase</keyword>
<evidence type="ECO:0000256" key="1">
    <source>
        <dbReference type="ARBA" id="ARBA00010088"/>
    </source>
</evidence>
<name>A0A8H3HZK0_9AGAM</name>